<reference evidence="3" key="1">
    <citation type="submission" date="2020-03" db="EMBL/GenBank/DDBJ databases">
        <title>A high-quality chromosome-level genome assembly of a woody plant with both climbing and erect habits, Rhamnella rubrinervis.</title>
        <authorList>
            <person name="Lu Z."/>
            <person name="Yang Y."/>
            <person name="Zhu X."/>
            <person name="Sun Y."/>
        </authorList>
    </citation>
    <scope>NUCLEOTIDE SEQUENCE</scope>
    <source>
        <strain evidence="3">BYM</strain>
        <tissue evidence="3">Leaf</tissue>
    </source>
</reference>
<feature type="region of interest" description="Disordered" evidence="1">
    <location>
        <begin position="32"/>
        <end position="64"/>
    </location>
</feature>
<protein>
    <submittedName>
        <fullName evidence="3">Uncharacterized protein</fullName>
    </submittedName>
</protein>
<feature type="compositionally biased region" description="Low complexity" evidence="1">
    <location>
        <begin position="32"/>
        <end position="43"/>
    </location>
</feature>
<feature type="transmembrane region" description="Helical" evidence="2">
    <location>
        <begin position="200"/>
        <end position="219"/>
    </location>
</feature>
<proteinExistence type="predicted"/>
<feature type="region of interest" description="Disordered" evidence="1">
    <location>
        <begin position="93"/>
        <end position="173"/>
    </location>
</feature>
<feature type="compositionally biased region" description="Polar residues" evidence="1">
    <location>
        <begin position="154"/>
        <end position="168"/>
    </location>
</feature>
<sequence>MATNGREARRRKIVERGSDRLALITGRIQIVPDSSLPSPSLDPQLHSQDADPSTQPSIFHHQDPQPHVAVKSCVEIHVISSVLADEPCWSVVSPRGEDEVSDFTFPKPYPTADAGQTENDFGGSGLVPSLSKRENNDEAPRASASEVSEVRPSLDSSMDQNSSVSTLATDRRSGPQMQQYTVFTPKQVSAAIVETESTRLCCSIAVGLFVVLSCLGFGIPGSNIIQSILSFRPFYLVFLTNMTFVLARILKQRGSGRIDRGENRTPSAEGYEWTDHVGNALELGLLMQKVLNSVFMDFAVYATIVVCGLSFVQPFH</sequence>
<keyword evidence="2" id="KW-0472">Membrane</keyword>
<feature type="compositionally biased region" description="Basic and acidic residues" evidence="1">
    <location>
        <begin position="131"/>
        <end position="140"/>
    </location>
</feature>
<feature type="transmembrane region" description="Helical" evidence="2">
    <location>
        <begin position="231"/>
        <end position="250"/>
    </location>
</feature>
<dbReference type="EMBL" id="VOIH02000005">
    <property type="protein sequence ID" value="KAF3446466.1"/>
    <property type="molecule type" value="Genomic_DNA"/>
</dbReference>
<dbReference type="Proteomes" id="UP000796880">
    <property type="component" value="Unassembled WGS sequence"/>
</dbReference>
<feature type="transmembrane region" description="Helical" evidence="2">
    <location>
        <begin position="294"/>
        <end position="312"/>
    </location>
</feature>
<gene>
    <name evidence="3" type="ORF">FNV43_RR11645</name>
</gene>
<keyword evidence="4" id="KW-1185">Reference proteome</keyword>
<keyword evidence="2" id="KW-0812">Transmembrane</keyword>
<feature type="compositionally biased region" description="Polar residues" evidence="1">
    <location>
        <begin position="45"/>
        <end position="57"/>
    </location>
</feature>
<organism evidence="3 4">
    <name type="scientific">Rhamnella rubrinervis</name>
    <dbReference type="NCBI Taxonomy" id="2594499"/>
    <lineage>
        <taxon>Eukaryota</taxon>
        <taxon>Viridiplantae</taxon>
        <taxon>Streptophyta</taxon>
        <taxon>Embryophyta</taxon>
        <taxon>Tracheophyta</taxon>
        <taxon>Spermatophyta</taxon>
        <taxon>Magnoliopsida</taxon>
        <taxon>eudicotyledons</taxon>
        <taxon>Gunneridae</taxon>
        <taxon>Pentapetalae</taxon>
        <taxon>rosids</taxon>
        <taxon>fabids</taxon>
        <taxon>Rosales</taxon>
        <taxon>Rhamnaceae</taxon>
        <taxon>rhamnoid group</taxon>
        <taxon>Rhamneae</taxon>
        <taxon>Rhamnella</taxon>
    </lineage>
</organism>
<accession>A0A8K0MHT8</accession>
<keyword evidence="2" id="KW-1133">Transmembrane helix</keyword>
<evidence type="ECO:0000256" key="1">
    <source>
        <dbReference type="SAM" id="MobiDB-lite"/>
    </source>
</evidence>
<name>A0A8K0MHT8_9ROSA</name>
<comment type="caution">
    <text evidence="3">The sequence shown here is derived from an EMBL/GenBank/DDBJ whole genome shotgun (WGS) entry which is preliminary data.</text>
</comment>
<dbReference type="AlphaFoldDB" id="A0A8K0MHT8"/>
<dbReference type="PANTHER" id="PTHR35469">
    <property type="entry name" value="TRANSMEMBRANE PROTEIN"/>
    <property type="match status" value="1"/>
</dbReference>
<evidence type="ECO:0000313" key="4">
    <source>
        <dbReference type="Proteomes" id="UP000796880"/>
    </source>
</evidence>
<dbReference type="PANTHER" id="PTHR35469:SF4">
    <property type="entry name" value="TRANSMEMBRANE PROTEIN"/>
    <property type="match status" value="1"/>
</dbReference>
<evidence type="ECO:0000313" key="3">
    <source>
        <dbReference type="EMBL" id="KAF3446466.1"/>
    </source>
</evidence>
<evidence type="ECO:0000256" key="2">
    <source>
        <dbReference type="SAM" id="Phobius"/>
    </source>
</evidence>
<dbReference type="OrthoDB" id="1922492at2759"/>